<evidence type="ECO:0000256" key="5">
    <source>
        <dbReference type="ARBA" id="ARBA00013061"/>
    </source>
</evidence>
<dbReference type="RefSeq" id="WP_163673717.1">
    <property type="nucleotide sequence ID" value="NZ_JAAIYP010000004.1"/>
</dbReference>
<evidence type="ECO:0000256" key="12">
    <source>
        <dbReference type="ARBA" id="ARBA00023152"/>
    </source>
</evidence>
<dbReference type="GO" id="GO:0006096">
    <property type="term" value="P:glycolytic process"/>
    <property type="evidence" value="ECO:0007669"/>
    <property type="project" value="UniProtKB-UniRule"/>
</dbReference>
<dbReference type="Pfam" id="PF00162">
    <property type="entry name" value="PGK"/>
    <property type="match status" value="1"/>
</dbReference>
<comment type="pathway">
    <text evidence="2 13">Carbohydrate degradation; glycolysis; pyruvate from D-glyceraldehyde 3-phosphate: step 2/5.</text>
</comment>
<evidence type="ECO:0000256" key="2">
    <source>
        <dbReference type="ARBA" id="ARBA00004838"/>
    </source>
</evidence>
<dbReference type="InterPro" id="IPR015824">
    <property type="entry name" value="Phosphoglycerate_kinase_N"/>
</dbReference>
<feature type="binding site" evidence="13 15">
    <location>
        <position position="199"/>
    </location>
    <ligand>
        <name>ATP</name>
        <dbReference type="ChEBI" id="CHEBI:30616"/>
    </ligand>
</feature>
<comment type="catalytic activity">
    <reaction evidence="1 13 16">
        <text>(2R)-3-phosphoglycerate + ATP = (2R)-3-phospho-glyceroyl phosphate + ADP</text>
        <dbReference type="Rhea" id="RHEA:14801"/>
        <dbReference type="ChEBI" id="CHEBI:30616"/>
        <dbReference type="ChEBI" id="CHEBI:57604"/>
        <dbReference type="ChEBI" id="CHEBI:58272"/>
        <dbReference type="ChEBI" id="CHEBI:456216"/>
        <dbReference type="EC" id="2.7.2.3"/>
    </reaction>
</comment>
<comment type="subunit">
    <text evidence="4 13">Monomer.</text>
</comment>
<feature type="binding site" evidence="13 14">
    <location>
        <begin position="58"/>
        <end position="61"/>
    </location>
    <ligand>
        <name>substrate</name>
    </ligand>
</feature>
<dbReference type="InterPro" id="IPR001576">
    <property type="entry name" value="Phosphoglycerate_kinase"/>
</dbReference>
<feature type="binding site" evidence="13">
    <location>
        <position position="149"/>
    </location>
    <ligand>
        <name>substrate</name>
    </ligand>
</feature>
<dbReference type="PRINTS" id="PR00477">
    <property type="entry name" value="PHGLYCKINASE"/>
</dbReference>
<feature type="binding site" evidence="14">
    <location>
        <position position="149"/>
    </location>
    <ligand>
        <name>(2R)-3-phosphoglycerate</name>
        <dbReference type="ChEBI" id="CHEBI:58272"/>
    </ligand>
</feature>
<dbReference type="Proteomes" id="UP000480684">
    <property type="component" value="Unassembled WGS sequence"/>
</dbReference>
<feature type="binding site" evidence="13 14">
    <location>
        <begin position="20"/>
        <end position="22"/>
    </location>
    <ligand>
        <name>substrate</name>
    </ligand>
</feature>
<keyword evidence="9 13" id="KW-0547">Nucleotide-binding</keyword>
<dbReference type="SUPFAM" id="SSF53748">
    <property type="entry name" value="Phosphoglycerate kinase"/>
    <property type="match status" value="1"/>
</dbReference>
<dbReference type="PROSITE" id="PS00111">
    <property type="entry name" value="PGLYCERATE_KINASE"/>
    <property type="match status" value="1"/>
</dbReference>
<feature type="binding site" evidence="14">
    <location>
        <position position="35"/>
    </location>
    <ligand>
        <name>(2R)-3-phosphoglycerate</name>
        <dbReference type="ChEBI" id="CHEBI:58272"/>
    </ligand>
</feature>
<dbReference type="GO" id="GO:0005829">
    <property type="term" value="C:cytosol"/>
    <property type="evidence" value="ECO:0007669"/>
    <property type="project" value="TreeGrafter"/>
</dbReference>
<name>A0A7C9QR68_9PROT</name>
<sequence>MFRTIDAFDVKGKRVLVRADLNVPAKDGKVTDTTRIDRSAATLKELADKGAKVIVLTHFGRPKGRDEKYSQKLLVEPLAKAVGKPVAWADDCIGPEAEGVIAGLKDGDIALLENVRFHPEEEKNEPSFASKLADLGDLYVNDAFSTAHRAHASTEGLAHILPAAAGRLMQAELEALGRALGAPEKPVAALVGGAKVSTKLDLLGNLVAKVDYLIIGGGMANTFLFAMGKPVGKSLCEKEMADTAREILEKAKAAHCHIVLPVDAVVAGEFAENAPNSVVSVDAVPEDKMILDAGPASVETIIDRLGGCKTLVWNGPLGAFEIAPFNAATDAVAQAAAERTTQGKLLTVAGGGDTVAALAKAGVEEKFSYVSTAGGAFLEWLEGKTLPGVAALEIKHGAGCGCGGQH</sequence>
<dbReference type="EC" id="2.7.2.3" evidence="5 13"/>
<evidence type="ECO:0000256" key="7">
    <source>
        <dbReference type="ARBA" id="ARBA00022490"/>
    </source>
</evidence>
<evidence type="ECO:0000256" key="14">
    <source>
        <dbReference type="PIRSR" id="PIRSR000724-1"/>
    </source>
</evidence>
<evidence type="ECO:0000256" key="4">
    <source>
        <dbReference type="ARBA" id="ARBA00011245"/>
    </source>
</evidence>
<dbReference type="EMBL" id="JAAIYP010000004">
    <property type="protein sequence ID" value="NFV78618.1"/>
    <property type="molecule type" value="Genomic_DNA"/>
</dbReference>
<comment type="caution">
    <text evidence="17">The sequence shown here is derived from an EMBL/GenBank/DDBJ whole genome shotgun (WGS) entry which is preliminary data.</text>
</comment>
<reference evidence="17 18" key="1">
    <citation type="submission" date="2020-02" db="EMBL/GenBank/DDBJ databases">
        <authorList>
            <person name="Dziuba M."/>
            <person name="Kuznetsov B."/>
            <person name="Mardanov A."/>
            <person name="Ravin N."/>
            <person name="Grouzdev D."/>
        </authorList>
    </citation>
    <scope>NUCLEOTIDE SEQUENCE [LARGE SCALE GENOMIC DNA]</scope>
    <source>
        <strain evidence="17 18">SpK</strain>
    </source>
</reference>
<dbReference type="UniPathway" id="UPA00109">
    <property type="reaction ID" value="UER00185"/>
</dbReference>
<keyword evidence="7 13" id="KW-0963">Cytoplasm</keyword>
<evidence type="ECO:0000256" key="13">
    <source>
        <dbReference type="HAMAP-Rule" id="MF_00145"/>
    </source>
</evidence>
<feature type="binding site" evidence="13">
    <location>
        <position position="116"/>
    </location>
    <ligand>
        <name>substrate</name>
    </ligand>
</feature>
<evidence type="ECO:0000256" key="6">
    <source>
        <dbReference type="ARBA" id="ARBA00016471"/>
    </source>
</evidence>
<evidence type="ECO:0000313" key="17">
    <source>
        <dbReference type="EMBL" id="NFV78618.1"/>
    </source>
</evidence>
<evidence type="ECO:0000256" key="11">
    <source>
        <dbReference type="ARBA" id="ARBA00022840"/>
    </source>
</evidence>
<evidence type="ECO:0000313" key="18">
    <source>
        <dbReference type="Proteomes" id="UP000480684"/>
    </source>
</evidence>
<organism evidence="17 18">
    <name type="scientific">Magnetospirillum aberrantis SpK</name>
    <dbReference type="NCBI Taxonomy" id="908842"/>
    <lineage>
        <taxon>Bacteria</taxon>
        <taxon>Pseudomonadati</taxon>
        <taxon>Pseudomonadota</taxon>
        <taxon>Alphaproteobacteria</taxon>
        <taxon>Rhodospirillales</taxon>
        <taxon>Rhodospirillaceae</taxon>
        <taxon>Magnetospirillum</taxon>
    </lineage>
</organism>
<comment type="subcellular location">
    <subcellularLocation>
        <location evidence="13">Cytoplasm</location>
    </subcellularLocation>
</comment>
<evidence type="ECO:0000256" key="10">
    <source>
        <dbReference type="ARBA" id="ARBA00022777"/>
    </source>
</evidence>
<dbReference type="HAMAP" id="MF_00145">
    <property type="entry name" value="Phosphoglyc_kinase"/>
    <property type="match status" value="1"/>
</dbReference>
<keyword evidence="11 13" id="KW-0067">ATP-binding</keyword>
<evidence type="ECO:0000256" key="9">
    <source>
        <dbReference type="ARBA" id="ARBA00022741"/>
    </source>
</evidence>
<dbReference type="GO" id="GO:0005524">
    <property type="term" value="F:ATP binding"/>
    <property type="evidence" value="ECO:0007669"/>
    <property type="project" value="UniProtKB-KW"/>
</dbReference>
<protein>
    <recommendedName>
        <fullName evidence="6 13">Phosphoglycerate kinase</fullName>
        <ecNumber evidence="5 13">2.7.2.3</ecNumber>
    </recommendedName>
</protein>
<dbReference type="Gene3D" id="3.40.50.1260">
    <property type="entry name" value="Phosphoglycerate kinase, N-terminal domain"/>
    <property type="match status" value="2"/>
</dbReference>
<accession>A0A7C9QR68</accession>
<evidence type="ECO:0000256" key="8">
    <source>
        <dbReference type="ARBA" id="ARBA00022679"/>
    </source>
</evidence>
<evidence type="ECO:0000256" key="15">
    <source>
        <dbReference type="PIRSR" id="PIRSR000724-2"/>
    </source>
</evidence>
<feature type="binding site" evidence="14">
    <location>
        <position position="116"/>
    </location>
    <ligand>
        <name>(2R)-3-phosphoglycerate</name>
        <dbReference type="ChEBI" id="CHEBI:58272"/>
    </ligand>
</feature>
<dbReference type="PIRSF" id="PIRSF000724">
    <property type="entry name" value="Pgk"/>
    <property type="match status" value="1"/>
</dbReference>
<evidence type="ECO:0000256" key="16">
    <source>
        <dbReference type="RuleBase" id="RU000532"/>
    </source>
</evidence>
<keyword evidence="12 13" id="KW-0324">Glycolysis</keyword>
<keyword evidence="18" id="KW-1185">Reference proteome</keyword>
<dbReference type="GO" id="GO:0043531">
    <property type="term" value="F:ADP binding"/>
    <property type="evidence" value="ECO:0007669"/>
    <property type="project" value="TreeGrafter"/>
</dbReference>
<dbReference type="PANTHER" id="PTHR11406">
    <property type="entry name" value="PHOSPHOGLYCERATE KINASE"/>
    <property type="match status" value="1"/>
</dbReference>
<dbReference type="InterPro" id="IPR015911">
    <property type="entry name" value="Phosphoglycerate_kinase_CS"/>
</dbReference>
<comment type="caution">
    <text evidence="13">Lacks conserved residue(s) required for the propagation of feature annotation.</text>
</comment>
<keyword evidence="8 13" id="KW-0808">Transferase</keyword>
<comment type="similarity">
    <text evidence="3 13 16">Belongs to the phosphoglycerate kinase family.</text>
</comment>
<evidence type="ECO:0000256" key="1">
    <source>
        <dbReference type="ARBA" id="ARBA00000642"/>
    </source>
</evidence>
<dbReference type="InterPro" id="IPR036043">
    <property type="entry name" value="Phosphoglycerate_kinase_sf"/>
</dbReference>
<feature type="binding site" evidence="13">
    <location>
        <position position="35"/>
    </location>
    <ligand>
        <name>substrate</name>
    </ligand>
</feature>
<dbReference type="FunFam" id="3.40.50.1260:FF:000031">
    <property type="entry name" value="Phosphoglycerate kinase 1"/>
    <property type="match status" value="1"/>
</dbReference>
<feature type="binding site" evidence="13 15">
    <location>
        <begin position="351"/>
        <end position="354"/>
    </location>
    <ligand>
        <name>ATP</name>
        <dbReference type="ChEBI" id="CHEBI:30616"/>
    </ligand>
</feature>
<keyword evidence="10 13" id="KW-0418">Kinase</keyword>
<gene>
    <name evidence="13" type="primary">pgk</name>
    <name evidence="17" type="ORF">G4223_00615</name>
</gene>
<dbReference type="FunFam" id="3.40.50.1260:FF:000006">
    <property type="entry name" value="Phosphoglycerate kinase"/>
    <property type="match status" value="1"/>
</dbReference>
<dbReference type="GO" id="GO:0006094">
    <property type="term" value="P:gluconeogenesis"/>
    <property type="evidence" value="ECO:0007669"/>
    <property type="project" value="TreeGrafter"/>
</dbReference>
<evidence type="ECO:0000256" key="3">
    <source>
        <dbReference type="ARBA" id="ARBA00008982"/>
    </source>
</evidence>
<proteinExistence type="inferred from homology"/>
<feature type="binding site" evidence="13 15">
    <location>
        <position position="321"/>
    </location>
    <ligand>
        <name>ATP</name>
        <dbReference type="ChEBI" id="CHEBI:30616"/>
    </ligand>
</feature>
<dbReference type="AlphaFoldDB" id="A0A7C9QR68"/>
<dbReference type="GO" id="GO:0004618">
    <property type="term" value="F:phosphoglycerate kinase activity"/>
    <property type="evidence" value="ECO:0007669"/>
    <property type="project" value="UniProtKB-UniRule"/>
</dbReference>
<dbReference type="PANTHER" id="PTHR11406:SF23">
    <property type="entry name" value="PHOSPHOGLYCERATE KINASE 1, CHLOROPLASTIC-RELATED"/>
    <property type="match status" value="1"/>
</dbReference>